<dbReference type="RefSeq" id="WP_282590082.1">
    <property type="nucleotide sequence ID" value="NZ_JAPAAF010000002.1"/>
</dbReference>
<dbReference type="AlphaFoldDB" id="A0AA42C8P6"/>
<dbReference type="Proteomes" id="UP001163821">
    <property type="component" value="Unassembled WGS sequence"/>
</dbReference>
<organism evidence="15 16">
    <name type="scientific">Gaoshiqia sediminis</name>
    <dbReference type="NCBI Taxonomy" id="2986998"/>
    <lineage>
        <taxon>Bacteria</taxon>
        <taxon>Pseudomonadati</taxon>
        <taxon>Bacteroidota</taxon>
        <taxon>Bacteroidia</taxon>
        <taxon>Marinilabiliales</taxon>
        <taxon>Prolixibacteraceae</taxon>
        <taxon>Gaoshiqia</taxon>
    </lineage>
</organism>
<sequence length="611" mass="67582">MKKLVISAIVFVSVFSGWAQHTENQLNDTIKIEEVVVTGTPVKVHRNNVPLAISVVSREQIAESTESALLPLLSGQVPGLFVTERGITGFGVATGSAGQITIRGIGGNPTTGVLMLIDGHPQFMGIMGHPLPDSYIASDVERVEVIRGPGSTLYGSNAMGGVINIITRQQNQNGINGKAMLLYGSYNTQKYSGSAGYRNNGFSLFGSVNHDRTDGHRDNSDFKITNGYLKTGYQFNEHLSASADISLANFKTTDPGPDTLNAIPGSGLDILRGYWSLTVDNAFKKTSGSLKFFHNFGEHDVTDGFHSTDNNYGVNFFQAFHFFEGNSLTLGIDHIRYGGMAENTKAMNGQGMVFADTTVYEIGVYGFVQQTLAKKLTLNAGLRLQDHKIYGNEWIPSGGFALKIDSKTSWKGNISKGFRSPTIRELFMWNHNPNLQPEKIMNYETGIYRSFFHSKMNIELTGFYVKGDNLIVTGTMGNLYNSGLVDNKGIELAITGKAKQNLDYNLSYSYIDMKNPVVSTPKHNLYLGATYRWKKCKLNASLRQIADMDNDVSPTVNLESYTVVDAKFSWKASRFAEWFVSCENLLDQQYAINRYYPMPRTTIFSGLNLNF</sequence>
<dbReference type="PROSITE" id="PS52016">
    <property type="entry name" value="TONB_DEPENDENT_REC_3"/>
    <property type="match status" value="1"/>
</dbReference>
<dbReference type="InterPro" id="IPR012910">
    <property type="entry name" value="Plug_dom"/>
</dbReference>
<dbReference type="PANTHER" id="PTHR30069">
    <property type="entry name" value="TONB-DEPENDENT OUTER MEMBRANE RECEPTOR"/>
    <property type="match status" value="1"/>
</dbReference>
<evidence type="ECO:0000313" key="16">
    <source>
        <dbReference type="Proteomes" id="UP001163821"/>
    </source>
</evidence>
<evidence type="ECO:0000256" key="6">
    <source>
        <dbReference type="ARBA" id="ARBA00023077"/>
    </source>
</evidence>
<feature type="domain" description="TonB-dependent receptor-like beta-barrel" evidence="13">
    <location>
        <begin position="189"/>
        <end position="585"/>
    </location>
</feature>
<dbReference type="EMBL" id="JAPAAF010000002">
    <property type="protein sequence ID" value="MCW0481472.1"/>
    <property type="molecule type" value="Genomic_DNA"/>
</dbReference>
<evidence type="ECO:0000256" key="1">
    <source>
        <dbReference type="ARBA" id="ARBA00004571"/>
    </source>
</evidence>
<accession>A0AA42C8P6</accession>
<dbReference type="GO" id="GO:0009279">
    <property type="term" value="C:cell outer membrane"/>
    <property type="evidence" value="ECO:0007669"/>
    <property type="project" value="UniProtKB-SubCell"/>
</dbReference>
<evidence type="ECO:0000256" key="8">
    <source>
        <dbReference type="ARBA" id="ARBA00023170"/>
    </source>
</evidence>
<proteinExistence type="inferred from homology"/>
<dbReference type="SUPFAM" id="SSF56935">
    <property type="entry name" value="Porins"/>
    <property type="match status" value="1"/>
</dbReference>
<reference evidence="15" key="1">
    <citation type="submission" date="2022-10" db="EMBL/GenBank/DDBJ databases">
        <title>Gaoshiqiia sediminis gen. nov., sp. nov., isolated from coastal sediment.</title>
        <authorList>
            <person name="Yu W.X."/>
            <person name="Mu D.S."/>
            <person name="Du J.Z."/>
            <person name="Liang Y.Q."/>
        </authorList>
    </citation>
    <scope>NUCLEOTIDE SEQUENCE</scope>
    <source>
        <strain evidence="15">A06</strain>
    </source>
</reference>
<feature type="signal peptide" evidence="12">
    <location>
        <begin position="1"/>
        <end position="19"/>
    </location>
</feature>
<evidence type="ECO:0000256" key="10">
    <source>
        <dbReference type="PROSITE-ProRule" id="PRU01360"/>
    </source>
</evidence>
<protein>
    <submittedName>
        <fullName evidence="15">TonB-dependent receptor</fullName>
    </submittedName>
</protein>
<comment type="similarity">
    <text evidence="10 11">Belongs to the TonB-dependent receptor family.</text>
</comment>
<dbReference type="Gene3D" id="2.40.170.20">
    <property type="entry name" value="TonB-dependent receptor, beta-barrel domain"/>
    <property type="match status" value="1"/>
</dbReference>
<evidence type="ECO:0000256" key="2">
    <source>
        <dbReference type="ARBA" id="ARBA00022448"/>
    </source>
</evidence>
<dbReference type="GO" id="GO:0015344">
    <property type="term" value="F:siderophore uptake transmembrane transporter activity"/>
    <property type="evidence" value="ECO:0007669"/>
    <property type="project" value="TreeGrafter"/>
</dbReference>
<keyword evidence="8 15" id="KW-0675">Receptor</keyword>
<dbReference type="GO" id="GO:0044718">
    <property type="term" value="P:siderophore transmembrane transport"/>
    <property type="evidence" value="ECO:0007669"/>
    <property type="project" value="TreeGrafter"/>
</dbReference>
<evidence type="ECO:0000256" key="5">
    <source>
        <dbReference type="ARBA" id="ARBA00022729"/>
    </source>
</evidence>
<keyword evidence="7 10" id="KW-0472">Membrane</keyword>
<keyword evidence="4 10" id="KW-0812">Transmembrane</keyword>
<evidence type="ECO:0000256" key="12">
    <source>
        <dbReference type="SAM" id="SignalP"/>
    </source>
</evidence>
<keyword evidence="2 10" id="KW-0813">Transport</keyword>
<dbReference type="Pfam" id="PF00593">
    <property type="entry name" value="TonB_dep_Rec_b-barrel"/>
    <property type="match status" value="1"/>
</dbReference>
<feature type="domain" description="TonB-dependent receptor plug" evidence="14">
    <location>
        <begin position="47"/>
        <end position="162"/>
    </location>
</feature>
<gene>
    <name evidence="15" type="ORF">N2K84_01950</name>
</gene>
<dbReference type="InterPro" id="IPR036942">
    <property type="entry name" value="Beta-barrel_TonB_sf"/>
</dbReference>
<feature type="chain" id="PRO_5041452847" evidence="12">
    <location>
        <begin position="20"/>
        <end position="611"/>
    </location>
</feature>
<dbReference type="InterPro" id="IPR000531">
    <property type="entry name" value="Beta-barrel_TonB"/>
</dbReference>
<dbReference type="CDD" id="cd01347">
    <property type="entry name" value="ligand_gated_channel"/>
    <property type="match status" value="1"/>
</dbReference>
<keyword evidence="16" id="KW-1185">Reference proteome</keyword>
<evidence type="ECO:0000256" key="3">
    <source>
        <dbReference type="ARBA" id="ARBA00022452"/>
    </source>
</evidence>
<dbReference type="PANTHER" id="PTHR30069:SF29">
    <property type="entry name" value="HEMOGLOBIN AND HEMOGLOBIN-HAPTOGLOBIN-BINDING PROTEIN 1-RELATED"/>
    <property type="match status" value="1"/>
</dbReference>
<comment type="subcellular location">
    <subcellularLocation>
        <location evidence="1 10">Cell outer membrane</location>
        <topology evidence="1 10">Multi-pass membrane protein</topology>
    </subcellularLocation>
</comment>
<evidence type="ECO:0000259" key="14">
    <source>
        <dbReference type="Pfam" id="PF07715"/>
    </source>
</evidence>
<evidence type="ECO:0000256" key="11">
    <source>
        <dbReference type="RuleBase" id="RU003357"/>
    </source>
</evidence>
<evidence type="ECO:0000256" key="9">
    <source>
        <dbReference type="ARBA" id="ARBA00023237"/>
    </source>
</evidence>
<dbReference type="Pfam" id="PF07715">
    <property type="entry name" value="Plug"/>
    <property type="match status" value="1"/>
</dbReference>
<keyword evidence="6 11" id="KW-0798">TonB box</keyword>
<evidence type="ECO:0000256" key="7">
    <source>
        <dbReference type="ARBA" id="ARBA00023136"/>
    </source>
</evidence>
<keyword evidence="3 10" id="KW-1134">Transmembrane beta strand</keyword>
<dbReference type="InterPro" id="IPR037066">
    <property type="entry name" value="Plug_dom_sf"/>
</dbReference>
<name>A0AA42C8P6_9BACT</name>
<comment type="caution">
    <text evidence="15">The sequence shown here is derived from an EMBL/GenBank/DDBJ whole genome shotgun (WGS) entry which is preliminary data.</text>
</comment>
<evidence type="ECO:0000256" key="4">
    <source>
        <dbReference type="ARBA" id="ARBA00022692"/>
    </source>
</evidence>
<evidence type="ECO:0000313" key="15">
    <source>
        <dbReference type="EMBL" id="MCW0481472.1"/>
    </source>
</evidence>
<evidence type="ECO:0000259" key="13">
    <source>
        <dbReference type="Pfam" id="PF00593"/>
    </source>
</evidence>
<dbReference type="InterPro" id="IPR039426">
    <property type="entry name" value="TonB-dep_rcpt-like"/>
</dbReference>
<keyword evidence="5 12" id="KW-0732">Signal</keyword>
<keyword evidence="9 10" id="KW-0998">Cell outer membrane</keyword>
<dbReference type="Gene3D" id="2.170.130.10">
    <property type="entry name" value="TonB-dependent receptor, plug domain"/>
    <property type="match status" value="1"/>
</dbReference>